<evidence type="ECO:0000256" key="1">
    <source>
        <dbReference type="ARBA" id="ARBA00004429"/>
    </source>
</evidence>
<feature type="transmembrane region" description="Helical" evidence="6">
    <location>
        <begin position="64"/>
        <end position="84"/>
    </location>
</feature>
<dbReference type="EMBL" id="JBHUFD010000003">
    <property type="protein sequence ID" value="MFD1872863.1"/>
    <property type="molecule type" value="Genomic_DNA"/>
</dbReference>
<feature type="transmembrane region" description="Helical" evidence="6">
    <location>
        <begin position="343"/>
        <end position="362"/>
    </location>
</feature>
<gene>
    <name evidence="7" type="ORF">ACFSDX_10520</name>
</gene>
<dbReference type="RefSeq" id="WP_382313334.1">
    <property type="nucleotide sequence ID" value="NZ_JBHUFD010000003.1"/>
</dbReference>
<dbReference type="PANTHER" id="PTHR43702:SF3">
    <property type="entry name" value="PROTEIN TSGA"/>
    <property type="match status" value="1"/>
</dbReference>
<feature type="transmembrane region" description="Helical" evidence="6">
    <location>
        <begin position="190"/>
        <end position="211"/>
    </location>
</feature>
<protein>
    <submittedName>
        <fullName evidence="7">Sugar MFS transporter</fullName>
    </submittedName>
</protein>
<feature type="transmembrane region" description="Helical" evidence="6">
    <location>
        <begin position="90"/>
        <end position="109"/>
    </location>
</feature>
<evidence type="ECO:0000256" key="5">
    <source>
        <dbReference type="ARBA" id="ARBA00023136"/>
    </source>
</evidence>
<evidence type="ECO:0000256" key="6">
    <source>
        <dbReference type="SAM" id="Phobius"/>
    </source>
</evidence>
<dbReference type="CDD" id="cd17394">
    <property type="entry name" value="MFS_FucP_like"/>
    <property type="match status" value="1"/>
</dbReference>
<keyword evidence="3 6" id="KW-0812">Transmembrane</keyword>
<feature type="transmembrane region" description="Helical" evidence="6">
    <location>
        <begin position="157"/>
        <end position="178"/>
    </location>
</feature>
<feature type="transmembrane region" description="Helical" evidence="6">
    <location>
        <begin position="399"/>
        <end position="417"/>
    </location>
</feature>
<dbReference type="SUPFAM" id="SSF103473">
    <property type="entry name" value="MFS general substrate transporter"/>
    <property type="match status" value="1"/>
</dbReference>
<feature type="transmembrane region" description="Helical" evidence="6">
    <location>
        <begin position="312"/>
        <end position="331"/>
    </location>
</feature>
<evidence type="ECO:0000256" key="2">
    <source>
        <dbReference type="ARBA" id="ARBA00022475"/>
    </source>
</evidence>
<keyword evidence="8" id="KW-1185">Reference proteome</keyword>
<feature type="transmembrane region" description="Helical" evidence="6">
    <location>
        <begin position="24"/>
        <end position="43"/>
    </location>
</feature>
<evidence type="ECO:0000256" key="4">
    <source>
        <dbReference type="ARBA" id="ARBA00022989"/>
    </source>
</evidence>
<keyword evidence="2" id="KW-1003">Cell membrane</keyword>
<evidence type="ECO:0000256" key="3">
    <source>
        <dbReference type="ARBA" id="ARBA00022692"/>
    </source>
</evidence>
<dbReference type="InterPro" id="IPR050375">
    <property type="entry name" value="MFS_TsgA-like"/>
</dbReference>
<evidence type="ECO:0000313" key="7">
    <source>
        <dbReference type="EMBL" id="MFD1872863.1"/>
    </source>
</evidence>
<dbReference type="InterPro" id="IPR036259">
    <property type="entry name" value="MFS_trans_sf"/>
</dbReference>
<organism evidence="7 8">
    <name type="scientific">Hymenobacter bucti</name>
    <dbReference type="NCBI Taxonomy" id="1844114"/>
    <lineage>
        <taxon>Bacteria</taxon>
        <taxon>Pseudomonadati</taxon>
        <taxon>Bacteroidota</taxon>
        <taxon>Cytophagia</taxon>
        <taxon>Cytophagales</taxon>
        <taxon>Hymenobacteraceae</taxon>
        <taxon>Hymenobacter</taxon>
    </lineage>
</organism>
<dbReference type="InterPro" id="IPR011701">
    <property type="entry name" value="MFS"/>
</dbReference>
<feature type="transmembrane region" description="Helical" evidence="6">
    <location>
        <begin position="116"/>
        <end position="137"/>
    </location>
</feature>
<comment type="subcellular location">
    <subcellularLocation>
        <location evidence="1">Cell inner membrane</location>
        <topology evidence="1">Multi-pass membrane protein</topology>
    </subcellularLocation>
</comment>
<proteinExistence type="predicted"/>
<comment type="caution">
    <text evidence="7">The sequence shown here is derived from an EMBL/GenBank/DDBJ whole genome shotgun (WGS) entry which is preliminary data.</text>
</comment>
<feature type="transmembrane region" description="Helical" evidence="6">
    <location>
        <begin position="429"/>
        <end position="448"/>
    </location>
</feature>
<dbReference type="Proteomes" id="UP001597197">
    <property type="component" value="Unassembled WGS sequence"/>
</dbReference>
<reference evidence="8" key="1">
    <citation type="journal article" date="2019" name="Int. J. Syst. Evol. Microbiol.">
        <title>The Global Catalogue of Microorganisms (GCM) 10K type strain sequencing project: providing services to taxonomists for standard genome sequencing and annotation.</title>
        <authorList>
            <consortium name="The Broad Institute Genomics Platform"/>
            <consortium name="The Broad Institute Genome Sequencing Center for Infectious Disease"/>
            <person name="Wu L."/>
            <person name="Ma J."/>
        </authorList>
    </citation>
    <scope>NUCLEOTIDE SEQUENCE [LARGE SCALE GENOMIC DNA]</scope>
    <source>
        <strain evidence="8">CGMCC 1.15795</strain>
    </source>
</reference>
<evidence type="ECO:0000313" key="8">
    <source>
        <dbReference type="Proteomes" id="UP001597197"/>
    </source>
</evidence>
<dbReference type="Pfam" id="PF07690">
    <property type="entry name" value="MFS_1"/>
    <property type="match status" value="1"/>
</dbReference>
<dbReference type="PANTHER" id="PTHR43702">
    <property type="entry name" value="L-FUCOSE-PROTON SYMPORTER"/>
    <property type="match status" value="1"/>
</dbReference>
<dbReference type="Gene3D" id="1.20.1250.20">
    <property type="entry name" value="MFS general substrate transporter like domains"/>
    <property type="match status" value="2"/>
</dbReference>
<feature type="transmembrane region" description="Helical" evidence="6">
    <location>
        <begin position="368"/>
        <end position="387"/>
    </location>
</feature>
<name>A0ABW4QTG4_9BACT</name>
<keyword evidence="4 6" id="KW-1133">Transmembrane helix</keyword>
<sequence>MALSSTTLPATTPTAPPPFTERRYVLTFIFVVSLFMLWGLGVTMGDILNKHFQQVLHVSKANSAYVQVATFGAYFVMGLPAGWFMKRFGYQKGVILGLGLYALGAFLMVPAANAASFTFLLVALFVLACGLGTLEAVAHPFLDGLGDPASSDRRITFSHAINGIGAVSGPLIGGYFVLRGTHAAGDLSSVKVLYTIIGTVVGAIGLAFAFVKVPPLNAEHTPGTATSETSDAPTDLGADKSLFQHKHFVWACVAQLFNTAAQGGTWAYFINYGTDYMGLQPGPAIQGFWQVGTLFSRTVSLAPGLPHLANDVAAYFFSLSLVGMMIGRFLGTYLMQFIAPNRLLAFVALANICMCLIVAQHWGWVSFAALIALNFFFSVMFPIIYSLGLKDLGRHKQLASSFIVMGVVGAALFPRFVMGPVADVSVAHAYYLPIICYVVVFLYGAIFYKVAGSEPKAR</sequence>
<keyword evidence="5 6" id="KW-0472">Membrane</keyword>
<accession>A0ABW4QTG4</accession>